<feature type="region of interest" description="Disordered" evidence="1">
    <location>
        <begin position="370"/>
        <end position="399"/>
    </location>
</feature>
<evidence type="ECO:0000313" key="2">
    <source>
        <dbReference type="EMBL" id="EAU35732.1"/>
    </source>
</evidence>
<dbReference type="EMBL" id="CH476598">
    <property type="protein sequence ID" value="EAU35732.1"/>
    <property type="molecule type" value="Genomic_DNA"/>
</dbReference>
<reference evidence="3" key="1">
    <citation type="submission" date="2005-09" db="EMBL/GenBank/DDBJ databases">
        <title>Annotation of the Aspergillus terreus NIH2624 genome.</title>
        <authorList>
            <person name="Birren B.W."/>
            <person name="Lander E.S."/>
            <person name="Galagan J.E."/>
            <person name="Nusbaum C."/>
            <person name="Devon K."/>
            <person name="Henn M."/>
            <person name="Ma L.-J."/>
            <person name="Jaffe D.B."/>
            <person name="Butler J."/>
            <person name="Alvarez P."/>
            <person name="Gnerre S."/>
            <person name="Grabherr M."/>
            <person name="Kleber M."/>
            <person name="Mauceli E.W."/>
            <person name="Brockman W."/>
            <person name="Rounsley S."/>
            <person name="Young S.K."/>
            <person name="LaButti K."/>
            <person name="Pushparaj V."/>
            <person name="DeCaprio D."/>
            <person name="Crawford M."/>
            <person name="Koehrsen M."/>
            <person name="Engels R."/>
            <person name="Montgomery P."/>
            <person name="Pearson M."/>
            <person name="Howarth C."/>
            <person name="Larson L."/>
            <person name="Luoma S."/>
            <person name="White J."/>
            <person name="Alvarado L."/>
            <person name="Kodira C.D."/>
            <person name="Zeng Q."/>
            <person name="Oleary S."/>
            <person name="Yandava C."/>
            <person name="Denning D.W."/>
            <person name="Nierman W.C."/>
            <person name="Milne T."/>
            <person name="Madden K."/>
        </authorList>
    </citation>
    <scope>NUCLEOTIDE SEQUENCE [LARGE SCALE GENOMIC DNA]</scope>
    <source>
        <strain evidence="3">NIH 2624 / FGSC A1156</strain>
    </source>
</reference>
<dbReference type="Proteomes" id="UP000007963">
    <property type="component" value="Unassembled WGS sequence"/>
</dbReference>
<dbReference type="OMA" id="DIVLLRM"/>
<protein>
    <submittedName>
        <fullName evidence="2">Uncharacterized protein</fullName>
    </submittedName>
</protein>
<dbReference type="eggNOG" id="ENOG502SD7X">
    <property type="taxonomic scope" value="Eukaryota"/>
</dbReference>
<organism evidence="2 3">
    <name type="scientific">Aspergillus terreus (strain NIH 2624 / FGSC A1156)</name>
    <dbReference type="NCBI Taxonomy" id="341663"/>
    <lineage>
        <taxon>Eukaryota</taxon>
        <taxon>Fungi</taxon>
        <taxon>Dikarya</taxon>
        <taxon>Ascomycota</taxon>
        <taxon>Pezizomycotina</taxon>
        <taxon>Eurotiomycetes</taxon>
        <taxon>Eurotiomycetidae</taxon>
        <taxon>Eurotiales</taxon>
        <taxon>Aspergillaceae</taxon>
        <taxon>Aspergillus</taxon>
        <taxon>Aspergillus subgen. Circumdati</taxon>
    </lineage>
</organism>
<feature type="region of interest" description="Disordered" evidence="1">
    <location>
        <begin position="119"/>
        <end position="160"/>
    </location>
</feature>
<accession>Q0CQV4</accession>
<proteinExistence type="predicted"/>
<dbReference type="OrthoDB" id="5378679at2759"/>
<dbReference type="GeneID" id="4318340"/>
<feature type="compositionally biased region" description="Basic and acidic residues" evidence="1">
    <location>
        <begin position="327"/>
        <end position="336"/>
    </location>
</feature>
<dbReference type="RefSeq" id="XP_001213108.1">
    <property type="nucleotide sequence ID" value="XM_001213108.1"/>
</dbReference>
<evidence type="ECO:0000256" key="1">
    <source>
        <dbReference type="SAM" id="MobiDB-lite"/>
    </source>
</evidence>
<dbReference type="HOGENOM" id="CLU_054588_0_0_1"/>
<evidence type="ECO:0000313" key="3">
    <source>
        <dbReference type="Proteomes" id="UP000007963"/>
    </source>
</evidence>
<dbReference type="VEuPathDB" id="FungiDB:ATEG_03930"/>
<gene>
    <name evidence="2" type="ORF">ATEG_03930</name>
</gene>
<dbReference type="AlphaFoldDB" id="Q0CQV4"/>
<name>Q0CQV4_ASPTN</name>
<feature type="region of interest" description="Disordered" evidence="1">
    <location>
        <begin position="319"/>
        <end position="344"/>
    </location>
</feature>
<sequence>MAFPKTPRKIIFLMGAPTPQSLNWEEDHLLDGPIFPFDGADTTDSHSLATDTYPVKWRLLSHPEPHRRSIVNAGAAQFLTTRDLAHQDDVSGVQAATSADSALAQFYNHSFAVHETSDISAPGTHSAADSVRESGLWTDSGGGSSAETIEDSEVSEHEEGIRGPITDLQDIPSAAYLDSIVPQTMTVNLIVGVVTIRPPRRIVTKQWKKELDLVEVVVGDETRSGFGVTFWLPPEARTVTGKDDIETKAGHELRHTLETLRPRDIVLLRMVGLSTFRERVYGQSLRKGITTVELLHRQRVDATDVGGRYSAKRLRLCQGLSPTRSDPNPDHSHPDDAADAAAVTGAKKDDLPVVKTSKVREWIRRFVDAAPEGAGGGMQSPPAKRGPIWLPPDSQDGLL</sequence>